<keyword evidence="1" id="KW-0175">Coiled coil</keyword>
<sequence>MFVASTVCFLVFMYVTSVACRADREPECSRFHYEEQLLEKMVRMEFNVERIQQRLDSVSESCAKLEDSTRLKEEVKDQVGSVYTRWGRDTCPTGSSFIYDGFVAGSHYTHTGSGVNYLCLSKEPRWANGSPTASEVGLIYGAEYEINTANILTHIHNNEVPCAACKSRGATIMIPGRNICYHGWKLEYYGYLMASFQSHAGSKEFICVDSEAMVAEGSNSGDQNGALLYFVKAVCGALKCPPYDGNKLITCAVCSQTK</sequence>
<evidence type="ECO:0000256" key="1">
    <source>
        <dbReference type="SAM" id="Coils"/>
    </source>
</evidence>
<dbReference type="InterPro" id="IPR051077">
    <property type="entry name" value="Ca-dependent_lectin"/>
</dbReference>
<dbReference type="PANTHER" id="PTHR24024:SF18">
    <property type="entry name" value="SHORT-CHAIN COLLAGEN C4-LIKE"/>
    <property type="match status" value="1"/>
</dbReference>
<dbReference type="GO" id="GO:0005615">
    <property type="term" value="C:extracellular space"/>
    <property type="evidence" value="ECO:0007669"/>
    <property type="project" value="TreeGrafter"/>
</dbReference>
<keyword evidence="2" id="KW-0732">Signal</keyword>
<dbReference type="OrthoDB" id="6126936at2759"/>
<feature type="signal peptide" evidence="2">
    <location>
        <begin position="1"/>
        <end position="22"/>
    </location>
</feature>
<dbReference type="Proteomes" id="UP000828390">
    <property type="component" value="Unassembled WGS sequence"/>
</dbReference>
<evidence type="ECO:0000313" key="3">
    <source>
        <dbReference type="EMBL" id="KAH3871399.1"/>
    </source>
</evidence>
<feature type="coiled-coil region" evidence="1">
    <location>
        <begin position="34"/>
        <end position="68"/>
    </location>
</feature>
<dbReference type="EMBL" id="JAIWYP010000002">
    <property type="protein sequence ID" value="KAH3871399.1"/>
    <property type="molecule type" value="Genomic_DNA"/>
</dbReference>
<protein>
    <recommendedName>
        <fullName evidence="5">Short-chain collagen C4-like</fullName>
    </recommendedName>
</protein>
<proteinExistence type="predicted"/>
<evidence type="ECO:0008006" key="5">
    <source>
        <dbReference type="Google" id="ProtNLM"/>
    </source>
</evidence>
<accession>A0A9D4M7T8</accession>
<name>A0A9D4M7T8_DREPO</name>
<dbReference type="PANTHER" id="PTHR24024">
    <property type="entry name" value="PULMONARY SURFACTANT-ASSOCIATED PROTEIN A"/>
    <property type="match status" value="1"/>
</dbReference>
<gene>
    <name evidence="3" type="ORF">DPMN_034599</name>
</gene>
<feature type="chain" id="PRO_5038670106" description="Short-chain collagen C4-like" evidence="2">
    <location>
        <begin position="23"/>
        <end position="258"/>
    </location>
</feature>
<evidence type="ECO:0000313" key="4">
    <source>
        <dbReference type="Proteomes" id="UP000828390"/>
    </source>
</evidence>
<keyword evidence="4" id="KW-1185">Reference proteome</keyword>
<reference evidence="3" key="1">
    <citation type="journal article" date="2019" name="bioRxiv">
        <title>The Genome of the Zebra Mussel, Dreissena polymorpha: A Resource for Invasive Species Research.</title>
        <authorList>
            <person name="McCartney M.A."/>
            <person name="Auch B."/>
            <person name="Kono T."/>
            <person name="Mallez S."/>
            <person name="Zhang Y."/>
            <person name="Obille A."/>
            <person name="Becker A."/>
            <person name="Abrahante J.E."/>
            <person name="Garbe J."/>
            <person name="Badalamenti J.P."/>
            <person name="Herman A."/>
            <person name="Mangelson H."/>
            <person name="Liachko I."/>
            <person name="Sullivan S."/>
            <person name="Sone E.D."/>
            <person name="Koren S."/>
            <person name="Silverstein K.A.T."/>
            <person name="Beckman K.B."/>
            <person name="Gohl D.M."/>
        </authorList>
    </citation>
    <scope>NUCLEOTIDE SEQUENCE</scope>
    <source>
        <strain evidence="3">Duluth1</strain>
        <tissue evidence="3">Whole animal</tissue>
    </source>
</reference>
<comment type="caution">
    <text evidence="3">The sequence shown here is derived from an EMBL/GenBank/DDBJ whole genome shotgun (WGS) entry which is preliminary data.</text>
</comment>
<organism evidence="3 4">
    <name type="scientific">Dreissena polymorpha</name>
    <name type="common">Zebra mussel</name>
    <name type="synonym">Mytilus polymorpha</name>
    <dbReference type="NCBI Taxonomy" id="45954"/>
    <lineage>
        <taxon>Eukaryota</taxon>
        <taxon>Metazoa</taxon>
        <taxon>Spiralia</taxon>
        <taxon>Lophotrochozoa</taxon>
        <taxon>Mollusca</taxon>
        <taxon>Bivalvia</taxon>
        <taxon>Autobranchia</taxon>
        <taxon>Heteroconchia</taxon>
        <taxon>Euheterodonta</taxon>
        <taxon>Imparidentia</taxon>
        <taxon>Neoheterodontei</taxon>
        <taxon>Myida</taxon>
        <taxon>Dreissenoidea</taxon>
        <taxon>Dreissenidae</taxon>
        <taxon>Dreissena</taxon>
    </lineage>
</organism>
<reference evidence="3" key="2">
    <citation type="submission" date="2020-11" db="EMBL/GenBank/DDBJ databases">
        <authorList>
            <person name="McCartney M.A."/>
            <person name="Auch B."/>
            <person name="Kono T."/>
            <person name="Mallez S."/>
            <person name="Becker A."/>
            <person name="Gohl D.M."/>
            <person name="Silverstein K.A.T."/>
            <person name="Koren S."/>
            <person name="Bechman K.B."/>
            <person name="Herman A."/>
            <person name="Abrahante J.E."/>
            <person name="Garbe J."/>
        </authorList>
    </citation>
    <scope>NUCLEOTIDE SEQUENCE</scope>
    <source>
        <strain evidence="3">Duluth1</strain>
        <tissue evidence="3">Whole animal</tissue>
    </source>
</reference>
<dbReference type="AlphaFoldDB" id="A0A9D4M7T8"/>
<evidence type="ECO:0000256" key="2">
    <source>
        <dbReference type="SAM" id="SignalP"/>
    </source>
</evidence>